<gene>
    <name evidence="1" type="ORF">HNAJ_LOCUS6920</name>
</gene>
<dbReference type="WBParaSite" id="HNAJ_0000692401-mRNA-1">
    <property type="protein sequence ID" value="HNAJ_0000692401-mRNA-1"/>
    <property type="gene ID" value="HNAJ_0000692401"/>
</dbReference>
<dbReference type="AlphaFoldDB" id="A0A0R3TIN3"/>
<proteinExistence type="predicted"/>
<evidence type="ECO:0000313" key="3">
    <source>
        <dbReference type="WBParaSite" id="HNAJ_0000692401-mRNA-1"/>
    </source>
</evidence>
<reference evidence="3" key="1">
    <citation type="submission" date="2017-02" db="UniProtKB">
        <authorList>
            <consortium name="WormBaseParasite"/>
        </authorList>
    </citation>
    <scope>IDENTIFICATION</scope>
</reference>
<protein>
    <submittedName>
        <fullName evidence="3">Tryptophan--tRNA ligase</fullName>
    </submittedName>
</protein>
<dbReference type="EMBL" id="UZAE01009090">
    <property type="protein sequence ID" value="VDO02780.1"/>
    <property type="molecule type" value="Genomic_DNA"/>
</dbReference>
<dbReference type="STRING" id="102285.A0A0R3TIN3"/>
<name>A0A0R3TIN3_RODNA</name>
<accession>A0A0R3TIN3</accession>
<keyword evidence="2" id="KW-1185">Reference proteome</keyword>
<evidence type="ECO:0000313" key="2">
    <source>
        <dbReference type="Proteomes" id="UP000278807"/>
    </source>
</evidence>
<reference evidence="1 2" key="2">
    <citation type="submission" date="2018-11" db="EMBL/GenBank/DDBJ databases">
        <authorList>
            <consortium name="Pathogen Informatics"/>
        </authorList>
    </citation>
    <scope>NUCLEOTIDE SEQUENCE [LARGE SCALE GENOMIC DNA]</scope>
</reference>
<organism evidence="3">
    <name type="scientific">Rodentolepis nana</name>
    <name type="common">Dwarf tapeworm</name>
    <name type="synonym">Hymenolepis nana</name>
    <dbReference type="NCBI Taxonomy" id="102285"/>
    <lineage>
        <taxon>Eukaryota</taxon>
        <taxon>Metazoa</taxon>
        <taxon>Spiralia</taxon>
        <taxon>Lophotrochozoa</taxon>
        <taxon>Platyhelminthes</taxon>
        <taxon>Cestoda</taxon>
        <taxon>Eucestoda</taxon>
        <taxon>Cyclophyllidea</taxon>
        <taxon>Hymenolepididae</taxon>
        <taxon>Rodentolepis</taxon>
    </lineage>
</organism>
<sequence>MDGVTNFLQTSHETELQEAIEAEGKGLRGLQYLDVAQELEGLIQVTVLRPLHRKLIENLQRHGSEAVSPEKAEEFTNTVKREYQNMPNFNE</sequence>
<dbReference type="Proteomes" id="UP000278807">
    <property type="component" value="Unassembled WGS sequence"/>
</dbReference>
<evidence type="ECO:0000313" key="1">
    <source>
        <dbReference type="EMBL" id="VDO02780.1"/>
    </source>
</evidence>